<feature type="chain" id="PRO_5046239801" evidence="1">
    <location>
        <begin position="24"/>
        <end position="214"/>
    </location>
</feature>
<dbReference type="RefSeq" id="WP_368380827.1">
    <property type="nucleotide sequence ID" value="NZ_JBFRYA010000004.1"/>
</dbReference>
<comment type="caution">
    <text evidence="3">The sequence shown here is derived from an EMBL/GenBank/DDBJ whole genome shotgun (WGS) entry which is preliminary data.</text>
</comment>
<name>A0ABV3U3P6_9GAMM</name>
<accession>A0ABV3U3P6</accession>
<dbReference type="Gene3D" id="3.30.530.20">
    <property type="match status" value="1"/>
</dbReference>
<dbReference type="InterPro" id="IPR051213">
    <property type="entry name" value="START_lipid_transfer"/>
</dbReference>
<proteinExistence type="predicted"/>
<dbReference type="SUPFAM" id="SSF55961">
    <property type="entry name" value="Bet v1-like"/>
    <property type="match status" value="1"/>
</dbReference>
<dbReference type="Proteomes" id="UP001557485">
    <property type="component" value="Unassembled WGS sequence"/>
</dbReference>
<dbReference type="InterPro" id="IPR028347">
    <property type="entry name" value="START_dom_prot"/>
</dbReference>
<evidence type="ECO:0000259" key="2">
    <source>
        <dbReference type="PROSITE" id="PS50848"/>
    </source>
</evidence>
<evidence type="ECO:0000313" key="3">
    <source>
        <dbReference type="EMBL" id="MEX1668542.1"/>
    </source>
</evidence>
<feature type="signal peptide" evidence="1">
    <location>
        <begin position="1"/>
        <end position="23"/>
    </location>
</feature>
<reference evidence="3 4" key="1">
    <citation type="journal article" date="2011" name="Int. J. Syst. Evol. Microbiol.">
        <title>Zhongshania antarctica gen. nov., sp. nov. and Zhongshania guokunii sp. nov., gammaproteobacteria respectively isolated from coastal attached (fast) ice and surface seawater of the Antarctic.</title>
        <authorList>
            <person name="Li H.J."/>
            <person name="Zhang X.Y."/>
            <person name="Chen C.X."/>
            <person name="Zhang Y.J."/>
            <person name="Gao Z.M."/>
            <person name="Yu Y."/>
            <person name="Chen X.L."/>
            <person name="Chen B."/>
            <person name="Zhang Y.Z."/>
        </authorList>
    </citation>
    <scope>NUCLEOTIDE SEQUENCE [LARGE SCALE GENOMIC DNA]</scope>
    <source>
        <strain evidence="3 4">ZS6-22T</strain>
    </source>
</reference>
<dbReference type="EMBL" id="JBFRYA010000004">
    <property type="protein sequence ID" value="MEX1668542.1"/>
    <property type="molecule type" value="Genomic_DNA"/>
</dbReference>
<dbReference type="PANTHER" id="PTHR19308:SF14">
    <property type="entry name" value="START DOMAIN-CONTAINING PROTEIN"/>
    <property type="match status" value="1"/>
</dbReference>
<evidence type="ECO:0000256" key="1">
    <source>
        <dbReference type="SAM" id="SignalP"/>
    </source>
</evidence>
<gene>
    <name evidence="3" type="ORF">AB4876_06445</name>
</gene>
<dbReference type="PANTHER" id="PTHR19308">
    <property type="entry name" value="PHOSPHATIDYLCHOLINE TRANSFER PROTEIN"/>
    <property type="match status" value="1"/>
</dbReference>
<keyword evidence="1" id="KW-0732">Signal</keyword>
<organism evidence="3 4">
    <name type="scientific">Zhongshania guokunii</name>
    <dbReference type="NCBI Taxonomy" id="641783"/>
    <lineage>
        <taxon>Bacteria</taxon>
        <taxon>Pseudomonadati</taxon>
        <taxon>Pseudomonadota</taxon>
        <taxon>Gammaproteobacteria</taxon>
        <taxon>Cellvibrionales</taxon>
        <taxon>Spongiibacteraceae</taxon>
        <taxon>Zhongshania</taxon>
    </lineage>
</organism>
<protein>
    <submittedName>
        <fullName evidence="3">START domain-containing protein</fullName>
    </submittedName>
</protein>
<evidence type="ECO:0000313" key="4">
    <source>
        <dbReference type="Proteomes" id="UP001557485"/>
    </source>
</evidence>
<dbReference type="InterPro" id="IPR002913">
    <property type="entry name" value="START_lipid-bd_dom"/>
</dbReference>
<sequence>MFNLRPLWSLVIVLLVVTSQASADQGQDLDSGWTLRRESADLKILTRDIIGSDLKAVRIETTLAAQLDEVATLLIQPLRRRDWDEMCKSVKILSTSEHTTRAYYHYDMPWPVHDRDIILQTDVHREGESLVINSNAISDAYAPDPERVRVSEAWYHWQLSPAANGNTAVIAEMFMDPAGPIPAWLLNRLALTQPVKTIERLNQVLKLEASKSNE</sequence>
<dbReference type="PIRSF" id="PIRSF039033">
    <property type="entry name" value="START_dom"/>
    <property type="match status" value="1"/>
</dbReference>
<dbReference type="PROSITE" id="PS50848">
    <property type="entry name" value="START"/>
    <property type="match status" value="1"/>
</dbReference>
<feature type="domain" description="START" evidence="2">
    <location>
        <begin position="30"/>
        <end position="210"/>
    </location>
</feature>
<dbReference type="Pfam" id="PF01852">
    <property type="entry name" value="START"/>
    <property type="match status" value="1"/>
</dbReference>
<dbReference type="InterPro" id="IPR023393">
    <property type="entry name" value="START-like_dom_sf"/>
</dbReference>
<keyword evidence="4" id="KW-1185">Reference proteome</keyword>